<keyword evidence="4" id="KW-0281">Fimbrium</keyword>
<gene>
    <name evidence="6" type="ORF">FDP08_05965</name>
</gene>
<dbReference type="InterPro" id="IPR001082">
    <property type="entry name" value="Pilin"/>
</dbReference>
<name>A0A4U6R1S6_9GAMM</name>
<dbReference type="InterPro" id="IPR045584">
    <property type="entry name" value="Pilin-like"/>
</dbReference>
<dbReference type="InterPro" id="IPR012902">
    <property type="entry name" value="N_methyl_site"/>
</dbReference>
<dbReference type="PROSITE" id="PS00409">
    <property type="entry name" value="PROKAR_NTER_METHYL"/>
    <property type="match status" value="1"/>
</dbReference>
<comment type="caution">
    <text evidence="6">The sequence shown here is derived from an EMBL/GenBank/DDBJ whole genome shotgun (WGS) entry which is preliminary data.</text>
</comment>
<keyword evidence="5" id="KW-0812">Transmembrane</keyword>
<dbReference type="GO" id="GO:0007155">
    <property type="term" value="P:cell adhesion"/>
    <property type="evidence" value="ECO:0007669"/>
    <property type="project" value="InterPro"/>
</dbReference>
<keyword evidence="5" id="KW-1133">Transmembrane helix</keyword>
<dbReference type="SUPFAM" id="SSF54523">
    <property type="entry name" value="Pili subunits"/>
    <property type="match status" value="1"/>
</dbReference>
<comment type="similarity">
    <text evidence="1 4">Belongs to the N-Me-Phe pilin family.</text>
</comment>
<reference evidence="6 7" key="1">
    <citation type="submission" date="2019-05" db="EMBL/GenBank/DDBJ databases">
        <title>Marinobacter panjinensis sp. nov., a moderately halophilic bacterium isolated from sea tidal flat environment.</title>
        <authorList>
            <person name="Yang W."/>
            <person name="An M."/>
            <person name="He W."/>
            <person name="Luo X."/>
            <person name="Zhu L."/>
            <person name="Chen G."/>
            <person name="Zhang Y."/>
            <person name="Wang Y."/>
        </authorList>
    </citation>
    <scope>NUCLEOTIDE SEQUENCE [LARGE SCALE GENOMIC DNA]</scope>
    <source>
        <strain evidence="6 7">PJ-16</strain>
    </source>
</reference>
<feature type="transmembrane region" description="Helical" evidence="5">
    <location>
        <begin position="6"/>
        <end position="30"/>
    </location>
</feature>
<dbReference type="OrthoDB" id="5918848at2"/>
<dbReference type="NCBIfam" id="TIGR02532">
    <property type="entry name" value="IV_pilin_GFxxxE"/>
    <property type="match status" value="1"/>
</dbReference>
<keyword evidence="5" id="KW-0472">Membrane</keyword>
<evidence type="ECO:0000256" key="5">
    <source>
        <dbReference type="SAM" id="Phobius"/>
    </source>
</evidence>
<dbReference type="PANTHER" id="PTHR30093:SF34">
    <property type="entry name" value="PREPILIN PEPTIDASE-DEPENDENT PROTEIN D"/>
    <property type="match status" value="1"/>
</dbReference>
<evidence type="ECO:0000256" key="4">
    <source>
        <dbReference type="RuleBase" id="RU000389"/>
    </source>
</evidence>
<evidence type="ECO:0000313" key="7">
    <source>
        <dbReference type="Proteomes" id="UP000308488"/>
    </source>
</evidence>
<evidence type="ECO:0000313" key="6">
    <source>
        <dbReference type="EMBL" id="TKV67664.1"/>
    </source>
</evidence>
<evidence type="ECO:0000256" key="2">
    <source>
        <dbReference type="ARBA" id="ARBA00022481"/>
    </source>
</evidence>
<dbReference type="Pfam" id="PF07963">
    <property type="entry name" value="N_methyl"/>
    <property type="match status" value="1"/>
</dbReference>
<keyword evidence="7" id="KW-1185">Reference proteome</keyword>
<accession>A0A4U6R1S6</accession>
<dbReference type="Pfam" id="PF00114">
    <property type="entry name" value="Pilin"/>
    <property type="match status" value="1"/>
</dbReference>
<dbReference type="PANTHER" id="PTHR30093">
    <property type="entry name" value="GENERAL SECRETION PATHWAY PROTEIN G"/>
    <property type="match status" value="1"/>
</dbReference>
<dbReference type="RefSeq" id="WP_137435078.1">
    <property type="nucleotide sequence ID" value="NZ_JANRHC010000001.1"/>
</dbReference>
<dbReference type="Proteomes" id="UP000308488">
    <property type="component" value="Unassembled WGS sequence"/>
</dbReference>
<dbReference type="EMBL" id="SZYH01000001">
    <property type="protein sequence ID" value="TKV67664.1"/>
    <property type="molecule type" value="Genomic_DNA"/>
</dbReference>
<protein>
    <recommendedName>
        <fullName evidence="3">Pilin</fullName>
    </recommendedName>
</protein>
<dbReference type="Gene3D" id="3.30.700.10">
    <property type="entry name" value="Glycoprotein, Type 4 Pilin"/>
    <property type="match status" value="1"/>
</dbReference>
<sequence>MSLNKGFTLIELMIVVAIIGILAATAIPTYQSYVIRAKLTEPVEAITAAKPAILDHYTSKGTMPDTGSSLLTTLRNNLAGLPIVISANSSSSPGTPNEVTLGVTIKDIGGSTGSSATNKLIFKFIGSSTGLAVYCSSAAGTTVEALYLPDVCRS</sequence>
<dbReference type="GO" id="GO:0009289">
    <property type="term" value="C:pilus"/>
    <property type="evidence" value="ECO:0007669"/>
    <property type="project" value="InterPro"/>
</dbReference>
<evidence type="ECO:0000256" key="3">
    <source>
        <dbReference type="ARBA" id="ARBA00029638"/>
    </source>
</evidence>
<keyword evidence="2" id="KW-0488">Methylation</keyword>
<organism evidence="6 7">
    <name type="scientific">Marinobacter panjinensis</name>
    <dbReference type="NCBI Taxonomy" id="2576384"/>
    <lineage>
        <taxon>Bacteria</taxon>
        <taxon>Pseudomonadati</taxon>
        <taxon>Pseudomonadota</taxon>
        <taxon>Gammaproteobacteria</taxon>
        <taxon>Pseudomonadales</taxon>
        <taxon>Marinobacteraceae</taxon>
        <taxon>Marinobacter</taxon>
    </lineage>
</organism>
<evidence type="ECO:0000256" key="1">
    <source>
        <dbReference type="ARBA" id="ARBA00005233"/>
    </source>
</evidence>
<dbReference type="AlphaFoldDB" id="A0A4U6R1S6"/>
<proteinExistence type="inferred from homology"/>